<comment type="caution">
    <text evidence="1">The sequence shown here is derived from an EMBL/GenBank/DDBJ whole genome shotgun (WGS) entry which is preliminary data.</text>
</comment>
<protein>
    <submittedName>
        <fullName evidence="1">Uncharacterized protein</fullName>
    </submittedName>
</protein>
<evidence type="ECO:0000313" key="2">
    <source>
        <dbReference type="Proteomes" id="UP000523007"/>
    </source>
</evidence>
<proteinExistence type="predicted"/>
<organism evidence="1 2">
    <name type="scientific">Lipingzhangella halophila</name>
    <dbReference type="NCBI Taxonomy" id="1783352"/>
    <lineage>
        <taxon>Bacteria</taxon>
        <taxon>Bacillati</taxon>
        <taxon>Actinomycetota</taxon>
        <taxon>Actinomycetes</taxon>
        <taxon>Streptosporangiales</taxon>
        <taxon>Nocardiopsidaceae</taxon>
        <taxon>Lipingzhangella</taxon>
    </lineage>
</organism>
<gene>
    <name evidence="1" type="ORF">F4561_001953</name>
</gene>
<dbReference type="EMBL" id="JACHJT010000001">
    <property type="protein sequence ID" value="MBB4931133.1"/>
    <property type="molecule type" value="Genomic_DNA"/>
</dbReference>
<reference evidence="1 2" key="1">
    <citation type="submission" date="2020-08" db="EMBL/GenBank/DDBJ databases">
        <title>Sequencing the genomes of 1000 actinobacteria strains.</title>
        <authorList>
            <person name="Klenk H.-P."/>
        </authorList>
    </citation>
    <scope>NUCLEOTIDE SEQUENCE [LARGE SCALE GENOMIC DNA]</scope>
    <source>
        <strain evidence="1 2">DSM 102030</strain>
    </source>
</reference>
<accession>A0A7W7RGB4</accession>
<sequence>MTEPRSSAADPAKRADVNELGVMVGVLDRRTIACTPAGACGGDELWRAAARDRRKAGRP</sequence>
<evidence type="ECO:0000313" key="1">
    <source>
        <dbReference type="EMBL" id="MBB4931133.1"/>
    </source>
</evidence>
<keyword evidence="2" id="KW-1185">Reference proteome</keyword>
<name>A0A7W7RGB4_9ACTN</name>
<dbReference type="AlphaFoldDB" id="A0A7W7RGB4"/>
<dbReference type="Proteomes" id="UP000523007">
    <property type="component" value="Unassembled WGS sequence"/>
</dbReference>